<dbReference type="AlphaFoldDB" id="A0A940YLJ0"/>
<comment type="caution">
    <text evidence="1">The sequence shown here is derived from an EMBL/GenBank/DDBJ whole genome shotgun (WGS) entry which is preliminary data.</text>
</comment>
<evidence type="ECO:0000313" key="1">
    <source>
        <dbReference type="EMBL" id="MBQ0958163.1"/>
    </source>
</evidence>
<dbReference type="RefSeq" id="WP_210800658.1">
    <property type="nucleotide sequence ID" value="NZ_JAGQDE010000002.1"/>
</dbReference>
<keyword evidence="2" id="KW-1185">Reference proteome</keyword>
<organism evidence="1 2">
    <name type="scientific">Ideonella aquatica</name>
    <dbReference type="NCBI Taxonomy" id="2824119"/>
    <lineage>
        <taxon>Bacteria</taxon>
        <taxon>Pseudomonadati</taxon>
        <taxon>Pseudomonadota</taxon>
        <taxon>Betaproteobacteria</taxon>
        <taxon>Burkholderiales</taxon>
        <taxon>Sphaerotilaceae</taxon>
        <taxon>Ideonella</taxon>
    </lineage>
</organism>
<dbReference type="Proteomes" id="UP000678374">
    <property type="component" value="Unassembled WGS sequence"/>
</dbReference>
<evidence type="ECO:0000313" key="2">
    <source>
        <dbReference type="Proteomes" id="UP000678374"/>
    </source>
</evidence>
<protein>
    <submittedName>
        <fullName evidence="1">Uncharacterized protein</fullName>
    </submittedName>
</protein>
<sequence>MSDTDDDKIRQARDWCDKARQLLGMGLVGDSKALYTHNEQIAKGLKDLHKLDKASFDRLSDQYQRLSSLAEQARSHKDDPAIRALIEPLALLEAQVWAELPGRADDQLKAQQQLFKCLQTRGASLLKALTPLPEPLATQFTQLKPAGSTTQDYADANRTLSTLLEHIERAQPALVLAQQDLAEAVKQRRQQLKAARGRIGEAAGKTLLQQLIALEQQAPALRYADLVQALTLKVQALTEPIQAATDLGQARRLADGERAQVAQRLKAVNAELDAASRELLLKRLQTIDTALGQASLASEVQTQRKQLETLDDAVTAAIAFARERDAIHMAITIYVQLEDPGQAVTLNGQCDLALQAAAADVKNGDWVAARGKLANFRAALGGAPAQAKLDEVVAYTRRMARFVADDEARLRQVKAEQVTPGHNQLDVEYSNARKKGSTDKDYVAAVGLLDTLSNRLVEMQAYAALKRQVLVLKSDPAIYQPPDKQLIDTALQQGDSKALSQDWGPAKLALSTLLGSKPLFTDGADYGRALAEIKRSYDPLQQLYGTTAIGLRLKTDYDAAVNLAASQKHKDAAQALQALKLVLTPASSYLAQAGALAQRLDQGRGAIKLALLQPAADKAGVEAKYDEALTLLGHLTQLLDALDAYDQRRAQLLQLRGGIPGTELARLQALDDVLEAAAKTAKTATEDTAQAAAQRFKQATEQLDDVALMADFAALDQALQGYQVELARVEKSYARVHPRLAPVKAQERLADELAAAKLPAQTRNDFAQSLQLLTTLATTIDEARSYIDAREQALAVKKQLAAIAAKVPGQAGAIYTPLDANAIEQRLTDADKDAQAARYKEAGTRYRQLLNDCRAMCITAAKAVDASSHGRGHSMARHGPPPDIGEPQLITRITTGIAPDGHEARSASASQFDDPASWLETRDKAIEEATASSAGGFVPNATELDFGRATEYEINIEHPKPIDTAVLGLKELPKLDTTKGRLGGAGIYESHTKVQGLTRTKTIFRFVLFDPQKLYVDNIKQLDAHFKPSEWMSTYNGRIFNGTTISKYVGEWIIVTQYPITEDWDPETGSYTKPM</sequence>
<dbReference type="EMBL" id="JAGQDE010000002">
    <property type="protein sequence ID" value="MBQ0958163.1"/>
    <property type="molecule type" value="Genomic_DNA"/>
</dbReference>
<gene>
    <name evidence="1" type="ORF">KAK06_04270</name>
</gene>
<name>A0A940YLJ0_9BURK</name>
<proteinExistence type="predicted"/>
<accession>A0A940YLJ0</accession>
<reference evidence="1" key="1">
    <citation type="submission" date="2021-04" db="EMBL/GenBank/DDBJ databases">
        <title>The genome sequence of Ideonella sp. 4Y11.</title>
        <authorList>
            <person name="Liu Y."/>
        </authorList>
    </citation>
    <scope>NUCLEOTIDE SEQUENCE</scope>
    <source>
        <strain evidence="1">4Y11</strain>
    </source>
</reference>